<dbReference type="Gramene" id="C.cajan_48548.t">
    <property type="protein sequence ID" value="C.cajan_48548.t.cds1"/>
    <property type="gene ID" value="C.cajan_48548"/>
</dbReference>
<sequence>MEDQIEDMIRDVGQESFQQPHSHVYDTLKSDSKTPLFPDCTTFTRLSAVLRLMNLKEKNG</sequence>
<accession>A0A151UG66</accession>
<organism evidence="1 2">
    <name type="scientific">Cajanus cajan</name>
    <name type="common">Pigeon pea</name>
    <name type="synonym">Cajanus indicus</name>
    <dbReference type="NCBI Taxonomy" id="3821"/>
    <lineage>
        <taxon>Eukaryota</taxon>
        <taxon>Viridiplantae</taxon>
        <taxon>Streptophyta</taxon>
        <taxon>Embryophyta</taxon>
        <taxon>Tracheophyta</taxon>
        <taxon>Spermatophyta</taxon>
        <taxon>Magnoliopsida</taxon>
        <taxon>eudicotyledons</taxon>
        <taxon>Gunneridae</taxon>
        <taxon>Pentapetalae</taxon>
        <taxon>rosids</taxon>
        <taxon>fabids</taxon>
        <taxon>Fabales</taxon>
        <taxon>Fabaceae</taxon>
        <taxon>Papilionoideae</taxon>
        <taxon>50 kb inversion clade</taxon>
        <taxon>NPAAA clade</taxon>
        <taxon>indigoferoid/millettioid clade</taxon>
        <taxon>Phaseoleae</taxon>
        <taxon>Cajanus</taxon>
    </lineage>
</organism>
<evidence type="ECO:0000313" key="1">
    <source>
        <dbReference type="EMBL" id="KYP78251.1"/>
    </source>
</evidence>
<reference evidence="1" key="1">
    <citation type="journal article" date="2012" name="Nat. Biotechnol.">
        <title>Draft genome sequence of pigeonpea (Cajanus cajan), an orphan legume crop of resource-poor farmers.</title>
        <authorList>
            <person name="Varshney R.K."/>
            <person name="Chen W."/>
            <person name="Li Y."/>
            <person name="Bharti A.K."/>
            <person name="Saxena R.K."/>
            <person name="Schlueter J.A."/>
            <person name="Donoghue M.T."/>
            <person name="Azam S."/>
            <person name="Fan G."/>
            <person name="Whaley A.M."/>
            <person name="Farmer A.D."/>
            <person name="Sheridan J."/>
            <person name="Iwata A."/>
            <person name="Tuteja R."/>
            <person name="Penmetsa R.V."/>
            <person name="Wu W."/>
            <person name="Upadhyaya H.D."/>
            <person name="Yang S.P."/>
            <person name="Shah T."/>
            <person name="Saxena K.B."/>
            <person name="Michael T."/>
            <person name="McCombie W.R."/>
            <person name="Yang B."/>
            <person name="Zhang G."/>
            <person name="Yang H."/>
            <person name="Wang J."/>
            <person name="Spillane C."/>
            <person name="Cook D.R."/>
            <person name="May G.D."/>
            <person name="Xu X."/>
            <person name="Jackson S.A."/>
        </authorList>
    </citation>
    <scope>NUCLEOTIDE SEQUENCE [LARGE SCALE GENOMIC DNA]</scope>
</reference>
<keyword evidence="2" id="KW-1185">Reference proteome</keyword>
<gene>
    <name evidence="1" type="ORF">KK1_049006</name>
</gene>
<comment type="caution">
    <text evidence="1">The sequence shown here is derived from an EMBL/GenBank/DDBJ whole genome shotgun (WGS) entry which is preliminary data.</text>
</comment>
<dbReference type="EMBL" id="AGCT01046467">
    <property type="protein sequence ID" value="KYP78251.1"/>
    <property type="molecule type" value="Genomic_DNA"/>
</dbReference>
<proteinExistence type="predicted"/>
<name>A0A151UG66_CAJCA</name>
<dbReference type="Proteomes" id="UP000075243">
    <property type="component" value="Unassembled WGS sequence"/>
</dbReference>
<dbReference type="AlphaFoldDB" id="A0A151UG66"/>
<protein>
    <submittedName>
        <fullName evidence="1">Uncharacterized protein</fullName>
    </submittedName>
</protein>
<evidence type="ECO:0000313" key="2">
    <source>
        <dbReference type="Proteomes" id="UP000075243"/>
    </source>
</evidence>